<dbReference type="InterPro" id="IPR000719">
    <property type="entry name" value="Prot_kinase_dom"/>
</dbReference>
<evidence type="ECO:0000313" key="13">
    <source>
        <dbReference type="EMBL" id="CAD9415342.1"/>
    </source>
</evidence>
<dbReference type="SMART" id="SM00100">
    <property type="entry name" value="cNMP"/>
    <property type="match status" value="1"/>
</dbReference>
<keyword evidence="7" id="KW-0142">cGMP-binding</keyword>
<dbReference type="PANTHER" id="PTHR24355:SF18">
    <property type="entry name" value="G PROTEIN-COUPLED RECEPTOR KINASE"/>
    <property type="match status" value="1"/>
</dbReference>
<dbReference type="PROSITE" id="PS50011">
    <property type="entry name" value="PROTEIN_KINASE_DOM"/>
    <property type="match status" value="1"/>
</dbReference>
<dbReference type="InterPro" id="IPR000595">
    <property type="entry name" value="cNMP-bd_dom"/>
</dbReference>
<dbReference type="GO" id="GO:0030553">
    <property type="term" value="F:cGMP binding"/>
    <property type="evidence" value="ECO:0007669"/>
    <property type="project" value="UniProtKB-KW"/>
</dbReference>
<evidence type="ECO:0000256" key="2">
    <source>
        <dbReference type="ARBA" id="ARBA00022535"/>
    </source>
</evidence>
<dbReference type="Pfam" id="PF00615">
    <property type="entry name" value="RGS"/>
    <property type="match status" value="1"/>
</dbReference>
<feature type="region of interest" description="Disordered" evidence="9">
    <location>
        <begin position="195"/>
        <end position="218"/>
    </location>
</feature>
<dbReference type="Gene3D" id="3.30.200.20">
    <property type="entry name" value="Phosphorylase Kinase, domain 1"/>
    <property type="match status" value="1"/>
</dbReference>
<gene>
    <name evidence="13" type="ORF">CBRE1094_LOCUS6283</name>
</gene>
<protein>
    <recommendedName>
        <fullName evidence="14">cGMP-dependent protein kinase</fullName>
    </recommendedName>
</protein>
<dbReference type="AlphaFoldDB" id="A0A7S2C4X5"/>
<dbReference type="PROSITE" id="PS50132">
    <property type="entry name" value="RGS"/>
    <property type="match status" value="1"/>
</dbReference>
<dbReference type="SMART" id="SM00220">
    <property type="entry name" value="S_TKc"/>
    <property type="match status" value="1"/>
</dbReference>
<feature type="binding site" evidence="8">
    <location>
        <position position="560"/>
    </location>
    <ligand>
        <name>ATP</name>
        <dbReference type="ChEBI" id="CHEBI:30616"/>
    </ligand>
</feature>
<keyword evidence="3" id="KW-0808">Transferase</keyword>
<sequence>MFAVIISERIGETSKRARDEVVVHKPKSSFTPKTKGASTFTQKEISKYQASFNLQKDEVLRLKTTFDSVQKESNAKKEDSVEYGELFIFDRHLCLEFRIFGFVKQLVLPFAEVLSLLNSGEKPNEIEVQGKGYSYVLTLPETETGAWQIMEACRRDAGAEARRTTEKSTGHGFEEKSTFEQIDKQVSEAFNEAVRSATGDNVGRDTASGRMSRPRNNFSSMQLTNDDWGLFLSGAKQRRYKHGDFVLREGENSAALFQILQGTVRVELQLKDQETAVVVGHRGPGEMFGETSLLKEGHATASIVVDSENAILVCVDGSYLEKLFLSHPSLPGRFFAFLASYQAGRLRNLTASITSGIVEVAGHGDADIPIQEIFSNPAYLGIFNKFLTNSTPDDDDARKKHTQSLAAFDFCNDVKEKYKTEPNHELMKKEATRLVSTFIDPTAPRVLDFLTADARTSIQDAVASLASATSAAGGADEMQLRAARAIFDAAQVAAIETINSNSYADFLASEHLLYILELKAKEGTVPGLPDFRLLRVLGEGGFGQVLEVVKRDSGKHYAMKMMKKDLMRKCFASSWRSKIWLEKDLMSSLNHPFMVNLAYAFQNPVFLVLVMDLVPGGDLSDYVLTKKRLTVEQVRTVMMETVVVINYCHQEMVLYRDLKPENLLIDEFGHIRLIDMGLATRMTKSQPRRMSRVGTECYMAPEVRWAKDRREPYGVSADWYTVGVLLYEFSAGDLPYENPDAKVPTYSEFKFPDPRAEDLVKLLLKQDHTQRLGCGPEGVGEIRKHPYWNGVEWDLVPLKKFESPCTGLKEGKSSKKKRQEKENAAIEVAAEYAAADAEDDQSAPVSNWDFVAPTAIIEEYMENMYHCVSAI</sequence>
<dbReference type="EMBL" id="HBGU01011414">
    <property type="protein sequence ID" value="CAD9415342.1"/>
    <property type="molecule type" value="Transcribed_RNA"/>
</dbReference>
<accession>A0A7S2C4X5</accession>
<dbReference type="GO" id="GO:0005524">
    <property type="term" value="F:ATP binding"/>
    <property type="evidence" value="ECO:0007669"/>
    <property type="project" value="UniProtKB-UniRule"/>
</dbReference>
<dbReference type="CDD" id="cd05123">
    <property type="entry name" value="STKc_AGC"/>
    <property type="match status" value="1"/>
</dbReference>
<evidence type="ECO:0000259" key="10">
    <source>
        <dbReference type="PROSITE" id="PS50011"/>
    </source>
</evidence>
<dbReference type="Gene3D" id="2.60.120.10">
    <property type="entry name" value="Jelly Rolls"/>
    <property type="match status" value="1"/>
</dbReference>
<evidence type="ECO:0008006" key="14">
    <source>
        <dbReference type="Google" id="ProtNLM"/>
    </source>
</evidence>
<dbReference type="GO" id="GO:0004674">
    <property type="term" value="F:protein serine/threonine kinase activity"/>
    <property type="evidence" value="ECO:0007669"/>
    <property type="project" value="UniProtKB-KW"/>
</dbReference>
<evidence type="ECO:0000256" key="9">
    <source>
        <dbReference type="SAM" id="MobiDB-lite"/>
    </source>
</evidence>
<dbReference type="InterPro" id="IPR018490">
    <property type="entry name" value="cNMP-bd_dom_sf"/>
</dbReference>
<dbReference type="Gene3D" id="1.10.167.10">
    <property type="entry name" value="Regulator of G-protein Signalling 4, domain 2"/>
    <property type="match status" value="1"/>
</dbReference>
<dbReference type="InterPro" id="IPR017441">
    <property type="entry name" value="Protein_kinase_ATP_BS"/>
</dbReference>
<dbReference type="Pfam" id="PF00069">
    <property type="entry name" value="Pkinase"/>
    <property type="match status" value="1"/>
</dbReference>
<dbReference type="Pfam" id="PF00027">
    <property type="entry name" value="cNMP_binding"/>
    <property type="match status" value="1"/>
</dbReference>
<evidence type="ECO:0000256" key="6">
    <source>
        <dbReference type="ARBA" id="ARBA00022840"/>
    </source>
</evidence>
<keyword evidence="1" id="KW-0723">Serine/threonine-protein kinase</keyword>
<dbReference type="CDD" id="cd00038">
    <property type="entry name" value="CAP_ED"/>
    <property type="match status" value="1"/>
</dbReference>
<keyword evidence="6 8" id="KW-0067">ATP-binding</keyword>
<dbReference type="InterPro" id="IPR014710">
    <property type="entry name" value="RmlC-like_jellyroll"/>
</dbReference>
<reference evidence="13" key="1">
    <citation type="submission" date="2021-01" db="EMBL/GenBank/DDBJ databases">
        <authorList>
            <person name="Corre E."/>
            <person name="Pelletier E."/>
            <person name="Niang G."/>
            <person name="Scheremetjew M."/>
            <person name="Finn R."/>
            <person name="Kale V."/>
            <person name="Holt S."/>
            <person name="Cochrane G."/>
            <person name="Meng A."/>
            <person name="Brown T."/>
            <person name="Cohen L."/>
        </authorList>
    </citation>
    <scope>NUCLEOTIDE SEQUENCE</scope>
    <source>
        <strain evidence="13">UTEX LB 985</strain>
    </source>
</reference>
<organism evidence="13">
    <name type="scientific">Haptolina brevifila</name>
    <dbReference type="NCBI Taxonomy" id="156173"/>
    <lineage>
        <taxon>Eukaryota</taxon>
        <taxon>Haptista</taxon>
        <taxon>Haptophyta</taxon>
        <taxon>Prymnesiophyceae</taxon>
        <taxon>Prymnesiales</taxon>
        <taxon>Prymnesiaceae</taxon>
        <taxon>Haptolina</taxon>
    </lineage>
</organism>
<evidence type="ECO:0000256" key="1">
    <source>
        <dbReference type="ARBA" id="ARBA00022527"/>
    </source>
</evidence>
<dbReference type="PROSITE" id="PS00107">
    <property type="entry name" value="PROTEIN_KINASE_ATP"/>
    <property type="match status" value="1"/>
</dbReference>
<dbReference type="InterPro" id="IPR036305">
    <property type="entry name" value="RGS_sf"/>
</dbReference>
<dbReference type="InterPro" id="IPR008271">
    <property type="entry name" value="Ser/Thr_kinase_AS"/>
</dbReference>
<evidence type="ECO:0000256" key="7">
    <source>
        <dbReference type="ARBA" id="ARBA00022992"/>
    </source>
</evidence>
<evidence type="ECO:0000256" key="4">
    <source>
        <dbReference type="ARBA" id="ARBA00022741"/>
    </source>
</evidence>
<dbReference type="SUPFAM" id="SSF56112">
    <property type="entry name" value="Protein kinase-like (PK-like)"/>
    <property type="match status" value="1"/>
</dbReference>
<feature type="domain" description="Cyclic nucleotide-binding" evidence="11">
    <location>
        <begin position="238"/>
        <end position="341"/>
    </location>
</feature>
<dbReference type="PROSITE" id="PS00108">
    <property type="entry name" value="PROTEIN_KINASE_ST"/>
    <property type="match status" value="1"/>
</dbReference>
<evidence type="ECO:0000259" key="11">
    <source>
        <dbReference type="PROSITE" id="PS50042"/>
    </source>
</evidence>
<feature type="domain" description="Protein kinase" evidence="10">
    <location>
        <begin position="531"/>
        <end position="788"/>
    </location>
</feature>
<keyword evidence="4 8" id="KW-0547">Nucleotide-binding</keyword>
<evidence type="ECO:0000256" key="3">
    <source>
        <dbReference type="ARBA" id="ARBA00022679"/>
    </source>
</evidence>
<dbReference type="Gene3D" id="1.10.510.10">
    <property type="entry name" value="Transferase(Phosphotransferase) domain 1"/>
    <property type="match status" value="1"/>
</dbReference>
<keyword evidence="5" id="KW-0418">Kinase</keyword>
<dbReference type="InterPro" id="IPR011009">
    <property type="entry name" value="Kinase-like_dom_sf"/>
</dbReference>
<proteinExistence type="predicted"/>
<feature type="domain" description="RGS" evidence="12">
    <location>
        <begin position="369"/>
        <end position="516"/>
    </location>
</feature>
<evidence type="ECO:0000256" key="5">
    <source>
        <dbReference type="ARBA" id="ARBA00022777"/>
    </source>
</evidence>
<dbReference type="InterPro" id="IPR044926">
    <property type="entry name" value="RGS_subdomain_2"/>
</dbReference>
<keyword evidence="2" id="KW-0140">cGMP</keyword>
<evidence type="ECO:0000256" key="8">
    <source>
        <dbReference type="PROSITE-ProRule" id="PRU10141"/>
    </source>
</evidence>
<dbReference type="PROSITE" id="PS50042">
    <property type="entry name" value="CNMP_BINDING_3"/>
    <property type="match status" value="1"/>
</dbReference>
<dbReference type="SUPFAM" id="SSF51206">
    <property type="entry name" value="cAMP-binding domain-like"/>
    <property type="match status" value="1"/>
</dbReference>
<dbReference type="InterPro" id="IPR045270">
    <property type="entry name" value="STKc_AGC"/>
</dbReference>
<dbReference type="InterPro" id="IPR016137">
    <property type="entry name" value="RGS"/>
</dbReference>
<dbReference type="SUPFAM" id="SSF48097">
    <property type="entry name" value="Regulator of G-protein signaling, RGS"/>
    <property type="match status" value="1"/>
</dbReference>
<dbReference type="PANTHER" id="PTHR24355">
    <property type="entry name" value="G PROTEIN-COUPLED RECEPTOR KINASE/RIBOSOMAL PROTEIN S6 KINASE"/>
    <property type="match status" value="1"/>
</dbReference>
<name>A0A7S2C4X5_9EUKA</name>
<evidence type="ECO:0000259" key="12">
    <source>
        <dbReference type="PROSITE" id="PS50132"/>
    </source>
</evidence>